<name>A0AAE1X3G3_9LAMI</name>
<sequence>MPSGVWASNAQHIMRSPSENINKGKEIMLYNLFDILVQEEEIAECSTRGPNRSNPLMGELRNPPVMLFSFDNYLASSLNFIPRVGNFNPNPKNPSRTRPVWGGWDAILGFGAGLGQLKPNPAGPAGYGSCLPPHWTRPRSNPTSFLIDSIRLTHPISVEEMKLVFFDIAENKSPGPNGYTVAFYKAAWSIFGGDITLAIMDFFTNGQLLKQVDLRKINDTVEWDFLFVTMRLFGFLEGDPMSPYLFVLVIEMLPRVQLIKSVLIALNTYWAMAFISPKGIIKEIEKRLRNILRKGISETGYSKVAWPQVCNPMDEGELGELESSQRVENSGFTLISSSLTGDNYLVWSRGIRFALGARKKLGYIDKRSIRPTDDSEELDEWIRIDCMVITWILSIVAKEIVDAFIYATSAKSLGWI</sequence>
<evidence type="ECO:0000313" key="2">
    <source>
        <dbReference type="EMBL" id="KAK4404411.1"/>
    </source>
</evidence>
<feature type="domain" description="Retrotransposon Copia-like N-terminal" evidence="1">
    <location>
        <begin position="328"/>
        <end position="365"/>
    </location>
</feature>
<gene>
    <name evidence="2" type="ORF">Sango_0809700</name>
</gene>
<protein>
    <recommendedName>
        <fullName evidence="1">Retrotransposon Copia-like N-terminal domain-containing protein</fullName>
    </recommendedName>
</protein>
<dbReference type="AlphaFoldDB" id="A0AAE1X3G3"/>
<dbReference type="PANTHER" id="PTHR37610:SF40">
    <property type="entry name" value="OS01G0909600 PROTEIN"/>
    <property type="match status" value="1"/>
</dbReference>
<accession>A0AAE1X3G3</accession>
<organism evidence="2 3">
    <name type="scientific">Sesamum angolense</name>
    <dbReference type="NCBI Taxonomy" id="2727404"/>
    <lineage>
        <taxon>Eukaryota</taxon>
        <taxon>Viridiplantae</taxon>
        <taxon>Streptophyta</taxon>
        <taxon>Embryophyta</taxon>
        <taxon>Tracheophyta</taxon>
        <taxon>Spermatophyta</taxon>
        <taxon>Magnoliopsida</taxon>
        <taxon>eudicotyledons</taxon>
        <taxon>Gunneridae</taxon>
        <taxon>Pentapetalae</taxon>
        <taxon>asterids</taxon>
        <taxon>lamiids</taxon>
        <taxon>Lamiales</taxon>
        <taxon>Pedaliaceae</taxon>
        <taxon>Sesamum</taxon>
    </lineage>
</organism>
<reference evidence="2" key="1">
    <citation type="submission" date="2020-06" db="EMBL/GenBank/DDBJ databases">
        <authorList>
            <person name="Li T."/>
            <person name="Hu X."/>
            <person name="Zhang T."/>
            <person name="Song X."/>
            <person name="Zhang H."/>
            <person name="Dai N."/>
            <person name="Sheng W."/>
            <person name="Hou X."/>
            <person name="Wei L."/>
        </authorList>
    </citation>
    <scope>NUCLEOTIDE SEQUENCE</scope>
    <source>
        <strain evidence="2">K16</strain>
        <tissue evidence="2">Leaf</tissue>
    </source>
</reference>
<keyword evidence="3" id="KW-1185">Reference proteome</keyword>
<evidence type="ECO:0000259" key="1">
    <source>
        <dbReference type="Pfam" id="PF14244"/>
    </source>
</evidence>
<reference evidence="2" key="2">
    <citation type="journal article" date="2024" name="Plant">
        <title>Genomic evolution and insights into agronomic trait innovations of Sesamum species.</title>
        <authorList>
            <person name="Miao H."/>
            <person name="Wang L."/>
            <person name="Qu L."/>
            <person name="Liu H."/>
            <person name="Sun Y."/>
            <person name="Le M."/>
            <person name="Wang Q."/>
            <person name="Wei S."/>
            <person name="Zheng Y."/>
            <person name="Lin W."/>
            <person name="Duan Y."/>
            <person name="Cao H."/>
            <person name="Xiong S."/>
            <person name="Wang X."/>
            <person name="Wei L."/>
            <person name="Li C."/>
            <person name="Ma Q."/>
            <person name="Ju M."/>
            <person name="Zhao R."/>
            <person name="Li G."/>
            <person name="Mu C."/>
            <person name="Tian Q."/>
            <person name="Mei H."/>
            <person name="Zhang T."/>
            <person name="Gao T."/>
            <person name="Zhang H."/>
        </authorList>
    </citation>
    <scope>NUCLEOTIDE SEQUENCE</scope>
    <source>
        <strain evidence="2">K16</strain>
    </source>
</reference>
<dbReference type="PANTHER" id="PTHR37610">
    <property type="entry name" value="CCHC-TYPE DOMAIN-CONTAINING PROTEIN"/>
    <property type="match status" value="1"/>
</dbReference>
<dbReference type="InterPro" id="IPR029472">
    <property type="entry name" value="Copia-like_N"/>
</dbReference>
<dbReference type="Pfam" id="PF14244">
    <property type="entry name" value="Retrotran_gag_3"/>
    <property type="match status" value="1"/>
</dbReference>
<proteinExistence type="predicted"/>
<dbReference type="EMBL" id="JACGWL010000004">
    <property type="protein sequence ID" value="KAK4404411.1"/>
    <property type="molecule type" value="Genomic_DNA"/>
</dbReference>
<dbReference type="Proteomes" id="UP001289374">
    <property type="component" value="Unassembled WGS sequence"/>
</dbReference>
<evidence type="ECO:0000313" key="3">
    <source>
        <dbReference type="Proteomes" id="UP001289374"/>
    </source>
</evidence>
<comment type="caution">
    <text evidence="2">The sequence shown here is derived from an EMBL/GenBank/DDBJ whole genome shotgun (WGS) entry which is preliminary data.</text>
</comment>